<dbReference type="OrthoDB" id="9800356at2"/>
<dbReference type="PATRIC" id="fig|1121338.3.peg.1795"/>
<dbReference type="Proteomes" id="UP000075531">
    <property type="component" value="Unassembled WGS sequence"/>
</dbReference>
<feature type="domain" description="DRTGG" evidence="1">
    <location>
        <begin position="5"/>
        <end position="107"/>
    </location>
</feature>
<keyword evidence="3" id="KW-1185">Reference proteome</keyword>
<dbReference type="SUPFAM" id="SSF75138">
    <property type="entry name" value="HprK N-terminal domain-like"/>
    <property type="match status" value="1"/>
</dbReference>
<evidence type="ECO:0000313" key="2">
    <source>
        <dbReference type="EMBL" id="KYH34329.1"/>
    </source>
</evidence>
<protein>
    <submittedName>
        <fullName evidence="2">DRTGG domain protein</fullName>
    </submittedName>
</protein>
<dbReference type="EMBL" id="LTBA01000019">
    <property type="protein sequence ID" value="KYH34329.1"/>
    <property type="molecule type" value="Genomic_DNA"/>
</dbReference>
<dbReference type="RefSeq" id="WP_066825491.1">
    <property type="nucleotide sequence ID" value="NZ_LTBA01000019.1"/>
</dbReference>
<dbReference type="STRING" id="1121338.CLTEP_17540"/>
<dbReference type="AlphaFoldDB" id="A0A151B316"/>
<reference evidence="2 3" key="1">
    <citation type="submission" date="2016-02" db="EMBL/GenBank/DDBJ databases">
        <title>Genome sequence of Clostridium tepidiprofundi DSM 19306.</title>
        <authorList>
            <person name="Poehlein A."/>
            <person name="Daniel R."/>
        </authorList>
    </citation>
    <scope>NUCLEOTIDE SEQUENCE [LARGE SCALE GENOMIC DNA]</scope>
    <source>
        <strain evidence="2 3">DSM 19306</strain>
    </source>
</reference>
<evidence type="ECO:0000313" key="3">
    <source>
        <dbReference type="Proteomes" id="UP000075531"/>
    </source>
</evidence>
<name>A0A151B316_9CLOT</name>
<organism evidence="2 3">
    <name type="scientific">Clostridium tepidiprofundi DSM 19306</name>
    <dbReference type="NCBI Taxonomy" id="1121338"/>
    <lineage>
        <taxon>Bacteria</taxon>
        <taxon>Bacillati</taxon>
        <taxon>Bacillota</taxon>
        <taxon>Clostridia</taxon>
        <taxon>Eubacteriales</taxon>
        <taxon>Clostridiaceae</taxon>
        <taxon>Clostridium</taxon>
    </lineage>
</organism>
<dbReference type="Pfam" id="PF07085">
    <property type="entry name" value="DRTGG"/>
    <property type="match status" value="1"/>
</dbReference>
<sequence length="110" mass="12105">MKVREIVNNLSCKVLAGHNGLDREVKGVYINDLLSWVMSHGNSNNIWITVQTHPNVIAVASLLDFSCVIIPENSDIEEVTLKKADDEGIPILQTELSGYELCSVLNELGV</sequence>
<gene>
    <name evidence="2" type="ORF">CLTEP_17540</name>
</gene>
<dbReference type="Gene3D" id="3.40.1390.20">
    <property type="entry name" value="HprK N-terminal domain-like"/>
    <property type="match status" value="1"/>
</dbReference>
<dbReference type="InterPro" id="IPR028979">
    <property type="entry name" value="Ser_kin/Pase_Hpr-like_N_sf"/>
</dbReference>
<evidence type="ECO:0000259" key="1">
    <source>
        <dbReference type="Pfam" id="PF07085"/>
    </source>
</evidence>
<dbReference type="InterPro" id="IPR010766">
    <property type="entry name" value="DRTGG"/>
</dbReference>
<proteinExistence type="predicted"/>
<comment type="caution">
    <text evidence="2">The sequence shown here is derived from an EMBL/GenBank/DDBJ whole genome shotgun (WGS) entry which is preliminary data.</text>
</comment>
<accession>A0A151B316</accession>